<accession>A0A5N6L199</accession>
<feature type="region of interest" description="Disordered" evidence="1">
    <location>
        <begin position="103"/>
        <end position="124"/>
    </location>
</feature>
<comment type="caution">
    <text evidence="2">The sequence shown here is derived from an EMBL/GenBank/DDBJ whole genome shotgun (WGS) entry which is preliminary data.</text>
</comment>
<protein>
    <submittedName>
        <fullName evidence="2">Uncharacterized protein</fullName>
    </submittedName>
</protein>
<feature type="compositionally biased region" description="Basic and acidic residues" evidence="1">
    <location>
        <begin position="53"/>
        <end position="77"/>
    </location>
</feature>
<evidence type="ECO:0000313" key="3">
    <source>
        <dbReference type="Proteomes" id="UP000327013"/>
    </source>
</evidence>
<name>A0A5N6L199_9ROSI</name>
<feature type="region of interest" description="Disordered" evidence="1">
    <location>
        <begin position="22"/>
        <end position="86"/>
    </location>
</feature>
<gene>
    <name evidence="2" type="ORF">FH972_025531</name>
</gene>
<dbReference type="EMBL" id="VIBQ01000057">
    <property type="protein sequence ID" value="KAB8532586.1"/>
    <property type="molecule type" value="Genomic_DNA"/>
</dbReference>
<organism evidence="2 3">
    <name type="scientific">Carpinus fangiana</name>
    <dbReference type="NCBI Taxonomy" id="176857"/>
    <lineage>
        <taxon>Eukaryota</taxon>
        <taxon>Viridiplantae</taxon>
        <taxon>Streptophyta</taxon>
        <taxon>Embryophyta</taxon>
        <taxon>Tracheophyta</taxon>
        <taxon>Spermatophyta</taxon>
        <taxon>Magnoliopsida</taxon>
        <taxon>eudicotyledons</taxon>
        <taxon>Gunneridae</taxon>
        <taxon>Pentapetalae</taxon>
        <taxon>rosids</taxon>
        <taxon>fabids</taxon>
        <taxon>Fagales</taxon>
        <taxon>Betulaceae</taxon>
        <taxon>Carpinus</taxon>
    </lineage>
</organism>
<evidence type="ECO:0000256" key="1">
    <source>
        <dbReference type="SAM" id="MobiDB-lite"/>
    </source>
</evidence>
<dbReference type="AlphaFoldDB" id="A0A5N6L199"/>
<evidence type="ECO:0000313" key="2">
    <source>
        <dbReference type="EMBL" id="KAB8532586.1"/>
    </source>
</evidence>
<keyword evidence="3" id="KW-1185">Reference proteome</keyword>
<sequence length="124" mass="13389">MANVEEDEAGRLRAFRRRFGRGWDARSAEGEESLSVADAPVEEGAEGAAEPEVEGRAAERRETKETKETVKKADVKSAQDAQAWGEEEEENLMDLISAAGLAGEQHKGPVAAPQKVKAGKGKRK</sequence>
<dbReference type="Proteomes" id="UP000327013">
    <property type="component" value="Unassembled WGS sequence"/>
</dbReference>
<reference evidence="2 3" key="1">
    <citation type="submission" date="2019-06" db="EMBL/GenBank/DDBJ databases">
        <title>A chromosomal-level reference genome of Carpinus fangiana (Coryloideae, Betulaceae).</title>
        <authorList>
            <person name="Yang X."/>
            <person name="Wang Z."/>
            <person name="Zhang L."/>
            <person name="Hao G."/>
            <person name="Liu J."/>
            <person name="Yang Y."/>
        </authorList>
    </citation>
    <scope>NUCLEOTIDE SEQUENCE [LARGE SCALE GENOMIC DNA]</scope>
    <source>
        <strain evidence="2">Cfa_2016G</strain>
        <tissue evidence="2">Leaf</tissue>
    </source>
</reference>
<feature type="compositionally biased region" description="Acidic residues" evidence="1">
    <location>
        <begin position="40"/>
        <end position="52"/>
    </location>
</feature>
<proteinExistence type="predicted"/>